<reference evidence="3 4" key="1">
    <citation type="submission" date="2016-10" db="EMBL/GenBank/DDBJ databases">
        <authorList>
            <person name="de Groot N.N."/>
        </authorList>
    </citation>
    <scope>NUCLEOTIDE SEQUENCE [LARGE SCALE GENOMIC DNA]</scope>
    <source>
        <strain evidence="3 4">MON 2.2</strain>
    </source>
</reference>
<evidence type="ECO:0000313" key="3">
    <source>
        <dbReference type="EMBL" id="SDD34776.1"/>
    </source>
</evidence>
<sequence length="729" mass="75728">MPYLPPARPRLPHASRPARLPARRAGRPYDERVSAPTRRRPRAGVAGALLLALLATLLCLVAVPGPPAAAVEPEPQDVSITLTEVSPATLDREDTLTVRGTATNLRQTPVVQPQLLLWRDQGTLYTDPAQLADLAAAPSTLPVGARVLVESAFTQDLPASLEPGQSVDFELSATVEELGLPPGDGAALVGVQAREAASTTVGRVRTLVPLVTEEHPPVPVATVVTLSAAPTRVAADLVADDSLGEQLGTGGRLAVLLDRAARPGVSWAVDPGLLLEVTDLADGYQVRAGPDETTPGAHAEAAARWLTAFDELPRERGFRLPWGDPDLLSVAGSDSEVLLGAVVAAQRSTELGAADGLPLLTATADGTLDAATLDLVDAMDPAAVLTGGADGSAVASRPDAPHVLDVDTAAFTPVLGPDPRTSPPQVVGHLTTRTLLASLAADAGGADPAPELRLVDTVEQAAADAATDDLAWQTRVGLPELLADPGTGWDGRLDPPPAGAPDQLDPAVLESAATLHEDLRAARELLSDPAQAADADRETSTAVSSWWRADRTSAGAREAWLAPRTHRLERLLSGEGMRLTVADNVAMSARSGQFPVSITNRLDRAVRVQVVFTTDNRARLDIPAITGLEVRPGQTVTATAAPRARANGSVKAVAQLATASGRPFGTPQEITIEASEIGRAGWVIVIGSGIVLVGGTVLRVRQVRRQQAAGTTTDGDGTTAPVHQEGTHR</sequence>
<accession>A0A1G6U276</accession>
<dbReference type="InterPro" id="IPR046112">
    <property type="entry name" value="DUF6049"/>
</dbReference>
<dbReference type="AlphaFoldDB" id="A0A1G6U276"/>
<gene>
    <name evidence="3" type="ORF">SAMN04489747_0759</name>
</gene>
<proteinExistence type="predicted"/>
<keyword evidence="2" id="KW-1133">Transmembrane helix</keyword>
<feature type="transmembrane region" description="Helical" evidence="2">
    <location>
        <begin position="680"/>
        <end position="698"/>
    </location>
</feature>
<feature type="region of interest" description="Disordered" evidence="1">
    <location>
        <begin position="706"/>
        <end position="729"/>
    </location>
</feature>
<feature type="region of interest" description="Disordered" evidence="1">
    <location>
        <begin position="1"/>
        <end position="40"/>
    </location>
</feature>
<name>A0A1G6U276_9ACTN</name>
<dbReference type="Proteomes" id="UP000198546">
    <property type="component" value="Chromosome i"/>
</dbReference>
<protein>
    <submittedName>
        <fullName evidence="3">Uncharacterized protein</fullName>
    </submittedName>
</protein>
<keyword evidence="2" id="KW-0812">Transmembrane</keyword>
<keyword evidence="4" id="KW-1185">Reference proteome</keyword>
<organism evidence="3 4">
    <name type="scientific">Auraticoccus monumenti</name>
    <dbReference type="NCBI Taxonomy" id="675864"/>
    <lineage>
        <taxon>Bacteria</taxon>
        <taxon>Bacillati</taxon>
        <taxon>Actinomycetota</taxon>
        <taxon>Actinomycetes</taxon>
        <taxon>Propionibacteriales</taxon>
        <taxon>Propionibacteriaceae</taxon>
        <taxon>Auraticoccus</taxon>
    </lineage>
</organism>
<dbReference type="STRING" id="675864.SAMN04489747_0759"/>
<evidence type="ECO:0000256" key="1">
    <source>
        <dbReference type="SAM" id="MobiDB-lite"/>
    </source>
</evidence>
<feature type="region of interest" description="Disordered" evidence="1">
    <location>
        <begin position="481"/>
        <end position="504"/>
    </location>
</feature>
<dbReference type="EMBL" id="LT629688">
    <property type="protein sequence ID" value="SDD34776.1"/>
    <property type="molecule type" value="Genomic_DNA"/>
</dbReference>
<dbReference type="Pfam" id="PF19516">
    <property type="entry name" value="DUF6049"/>
    <property type="match status" value="2"/>
</dbReference>
<keyword evidence="2" id="KW-0472">Membrane</keyword>
<evidence type="ECO:0000313" key="4">
    <source>
        <dbReference type="Proteomes" id="UP000198546"/>
    </source>
</evidence>
<feature type="compositionally biased region" description="Low complexity" evidence="1">
    <location>
        <begin position="706"/>
        <end position="720"/>
    </location>
</feature>
<evidence type="ECO:0000256" key="2">
    <source>
        <dbReference type="SAM" id="Phobius"/>
    </source>
</evidence>